<name>A0A918XIU7_9ACTN</name>
<organism evidence="7 8">
    <name type="scientific">Nocardiopsis kunsanensis</name>
    <dbReference type="NCBI Taxonomy" id="141693"/>
    <lineage>
        <taxon>Bacteria</taxon>
        <taxon>Bacillati</taxon>
        <taxon>Actinomycetota</taxon>
        <taxon>Actinomycetes</taxon>
        <taxon>Streptosporangiales</taxon>
        <taxon>Nocardiopsidaceae</taxon>
        <taxon>Nocardiopsis</taxon>
    </lineage>
</organism>
<dbReference type="SUPFAM" id="SSF51735">
    <property type="entry name" value="NAD(P)-binding Rossmann-fold domains"/>
    <property type="match status" value="1"/>
</dbReference>
<comment type="function">
    <text evidence="5">Catalyzes the NADPH-dependent reduction of N-acetyl-5-glutamyl phosphate to yield N-acetyl-L-glutamate 5-semialdehyde.</text>
</comment>
<dbReference type="Pfam" id="PF01118">
    <property type="entry name" value="Semialdhyde_dh"/>
    <property type="match status" value="1"/>
</dbReference>
<protein>
    <recommendedName>
        <fullName evidence="5">N-acetyl-gamma-glutamyl-phosphate reductase</fullName>
        <shortName evidence="5">AGPR</shortName>
        <ecNumber evidence="5">1.2.1.38</ecNumber>
    </recommendedName>
    <alternativeName>
        <fullName evidence="5">N-acetyl-glutamate semialdehyde dehydrogenase</fullName>
        <shortName evidence="5">NAGSA dehydrogenase</shortName>
    </alternativeName>
</protein>
<keyword evidence="3 5" id="KW-0521">NADP</keyword>
<dbReference type="InterPro" id="IPR050085">
    <property type="entry name" value="AGPR"/>
</dbReference>
<comment type="catalytic activity">
    <reaction evidence="5">
        <text>N-acetyl-L-glutamate 5-semialdehyde + phosphate + NADP(+) = N-acetyl-L-glutamyl 5-phosphate + NADPH + H(+)</text>
        <dbReference type="Rhea" id="RHEA:21588"/>
        <dbReference type="ChEBI" id="CHEBI:15378"/>
        <dbReference type="ChEBI" id="CHEBI:29123"/>
        <dbReference type="ChEBI" id="CHEBI:43474"/>
        <dbReference type="ChEBI" id="CHEBI:57783"/>
        <dbReference type="ChEBI" id="CHEBI:57936"/>
        <dbReference type="ChEBI" id="CHEBI:58349"/>
        <dbReference type="EC" id="1.2.1.38"/>
    </reaction>
</comment>
<evidence type="ECO:0000256" key="2">
    <source>
        <dbReference type="ARBA" id="ARBA00022605"/>
    </source>
</evidence>
<evidence type="ECO:0000256" key="3">
    <source>
        <dbReference type="ARBA" id="ARBA00022857"/>
    </source>
</evidence>
<sequence>MAESALRVAVAGASGYTGGELTRLLLEHPNAEPVFLSAERHAGKRLGTVHPALRNHPAATGLRLAPLTEMPEVDVVFSCMPTGTAPELAPALAKNSDHLVNLAGDFRLDDTEEVRRRYPATADHPPPGRFVNFVPELADGAPDSAFVSVPGCMAVATVYALQPLFAAALVDARVVVDAKTGSTGGGRTGGEHPAERNGNFRVHKLHGHRHAPEVSQVLGETTGQRPDLQFSAHSLDTPRGIVVTAYTRLLPGRTALDVKRAFGRAYARTPFVRMRNSPRAPHEFPMLKAVVGSNVAEVALSVQEDRCVVVCALDNLLKGAAGQAVQIMNRTVGLDERAGLPSTAVLP</sequence>
<evidence type="ECO:0000256" key="1">
    <source>
        <dbReference type="ARBA" id="ARBA00022571"/>
    </source>
</evidence>
<feature type="domain" description="Semialdehyde dehydrogenase NAD-binding" evidence="6">
    <location>
        <begin position="7"/>
        <end position="145"/>
    </location>
</feature>
<dbReference type="GO" id="GO:0003942">
    <property type="term" value="F:N-acetyl-gamma-glutamyl-phosphate reductase activity"/>
    <property type="evidence" value="ECO:0007669"/>
    <property type="project" value="UniProtKB-UniRule"/>
</dbReference>
<dbReference type="SMART" id="SM00859">
    <property type="entry name" value="Semialdhyde_dh"/>
    <property type="match status" value="1"/>
</dbReference>
<dbReference type="GO" id="GO:0006526">
    <property type="term" value="P:L-arginine biosynthetic process"/>
    <property type="evidence" value="ECO:0007669"/>
    <property type="project" value="UniProtKB-UniRule"/>
</dbReference>
<evidence type="ECO:0000256" key="5">
    <source>
        <dbReference type="HAMAP-Rule" id="MF_00150"/>
    </source>
</evidence>
<dbReference type="Gene3D" id="3.40.50.720">
    <property type="entry name" value="NAD(P)-binding Rossmann-like Domain"/>
    <property type="match status" value="1"/>
</dbReference>
<dbReference type="Proteomes" id="UP000654947">
    <property type="component" value="Unassembled WGS sequence"/>
</dbReference>
<dbReference type="AlphaFoldDB" id="A0A918XIU7"/>
<dbReference type="Gene3D" id="3.30.360.10">
    <property type="entry name" value="Dihydrodipicolinate Reductase, domain 2"/>
    <property type="match status" value="1"/>
</dbReference>
<dbReference type="RefSeq" id="WP_193518388.1">
    <property type="nucleotide sequence ID" value="NZ_BMXL01000024.1"/>
</dbReference>
<keyword evidence="4 5" id="KW-0560">Oxidoreductase</keyword>
<dbReference type="InterPro" id="IPR000706">
    <property type="entry name" value="AGPR_type-1"/>
</dbReference>
<dbReference type="Pfam" id="PF22698">
    <property type="entry name" value="Semialdhyde_dhC_1"/>
    <property type="match status" value="1"/>
</dbReference>
<dbReference type="HAMAP" id="MF_00150">
    <property type="entry name" value="ArgC_type1"/>
    <property type="match status" value="1"/>
</dbReference>
<dbReference type="SUPFAM" id="SSF55347">
    <property type="entry name" value="Glyceraldehyde-3-phosphate dehydrogenase-like, C-terminal domain"/>
    <property type="match status" value="1"/>
</dbReference>
<accession>A0A918XIU7</accession>
<dbReference type="EMBL" id="BMXL01000024">
    <property type="protein sequence ID" value="GHD32591.1"/>
    <property type="molecule type" value="Genomic_DNA"/>
</dbReference>
<keyword evidence="1 5" id="KW-0055">Arginine biosynthesis</keyword>
<keyword evidence="2 5" id="KW-0028">Amino-acid biosynthesis</keyword>
<evidence type="ECO:0000313" key="8">
    <source>
        <dbReference type="Proteomes" id="UP000654947"/>
    </source>
</evidence>
<dbReference type="GO" id="GO:0051287">
    <property type="term" value="F:NAD binding"/>
    <property type="evidence" value="ECO:0007669"/>
    <property type="project" value="InterPro"/>
</dbReference>
<proteinExistence type="inferred from homology"/>
<dbReference type="CDD" id="cd17895">
    <property type="entry name" value="AGPR_1_N"/>
    <property type="match status" value="1"/>
</dbReference>
<gene>
    <name evidence="7" type="primary">argC1</name>
    <name evidence="5" type="synonym">argC</name>
    <name evidence="7" type="ORF">GCM10007147_36350</name>
</gene>
<comment type="subcellular location">
    <subcellularLocation>
        <location evidence="5">Cytoplasm</location>
    </subcellularLocation>
</comment>
<reference evidence="7 8" key="1">
    <citation type="journal article" date="2014" name="Int. J. Syst. Evol. Microbiol.">
        <title>Complete genome sequence of Corynebacterium casei LMG S-19264T (=DSM 44701T), isolated from a smear-ripened cheese.</title>
        <authorList>
            <consortium name="US DOE Joint Genome Institute (JGI-PGF)"/>
            <person name="Walter F."/>
            <person name="Albersmeier A."/>
            <person name="Kalinowski J."/>
            <person name="Ruckert C."/>
        </authorList>
    </citation>
    <scope>NUCLEOTIDE SEQUENCE [LARGE SCALE GENOMIC DNA]</scope>
    <source>
        <strain evidence="7 8">KCTC 19473</strain>
    </source>
</reference>
<evidence type="ECO:0000259" key="6">
    <source>
        <dbReference type="SMART" id="SM00859"/>
    </source>
</evidence>
<dbReference type="PANTHER" id="PTHR32338:SF10">
    <property type="entry name" value="N-ACETYL-GAMMA-GLUTAMYL-PHOSPHATE REDUCTASE, CHLOROPLASTIC-RELATED"/>
    <property type="match status" value="1"/>
</dbReference>
<dbReference type="InterPro" id="IPR036291">
    <property type="entry name" value="NAD(P)-bd_dom_sf"/>
</dbReference>
<feature type="active site" evidence="5">
    <location>
        <position position="152"/>
    </location>
</feature>
<comment type="caution">
    <text evidence="7">The sequence shown here is derived from an EMBL/GenBank/DDBJ whole genome shotgun (WGS) entry which is preliminary data.</text>
</comment>
<keyword evidence="8" id="KW-1185">Reference proteome</keyword>
<dbReference type="InterPro" id="IPR058924">
    <property type="entry name" value="AGPR_dimerisation_dom"/>
</dbReference>
<dbReference type="PANTHER" id="PTHR32338">
    <property type="entry name" value="N-ACETYL-GAMMA-GLUTAMYL-PHOSPHATE REDUCTASE, CHLOROPLASTIC-RELATED-RELATED"/>
    <property type="match status" value="1"/>
</dbReference>
<dbReference type="NCBIfam" id="TIGR01850">
    <property type="entry name" value="argC"/>
    <property type="match status" value="1"/>
</dbReference>
<comment type="pathway">
    <text evidence="5">Amino-acid biosynthesis; L-arginine biosynthesis; N(2)-acetyl-L-ornithine from L-glutamate: step 3/4.</text>
</comment>
<keyword evidence="5" id="KW-0963">Cytoplasm</keyword>
<dbReference type="EC" id="1.2.1.38" evidence="5"/>
<evidence type="ECO:0000313" key="7">
    <source>
        <dbReference type="EMBL" id="GHD32591.1"/>
    </source>
</evidence>
<dbReference type="GO" id="GO:0070401">
    <property type="term" value="F:NADP+ binding"/>
    <property type="evidence" value="ECO:0007669"/>
    <property type="project" value="InterPro"/>
</dbReference>
<dbReference type="InterPro" id="IPR000534">
    <property type="entry name" value="Semialdehyde_DH_NAD-bd"/>
</dbReference>
<dbReference type="GO" id="GO:0005737">
    <property type="term" value="C:cytoplasm"/>
    <property type="evidence" value="ECO:0007669"/>
    <property type="project" value="UniProtKB-SubCell"/>
</dbReference>
<comment type="similarity">
    <text evidence="5">Belongs to the NAGSA dehydrogenase family. Type 1 subfamily.</text>
</comment>
<evidence type="ECO:0000256" key="4">
    <source>
        <dbReference type="ARBA" id="ARBA00023002"/>
    </source>
</evidence>